<evidence type="ECO:0000313" key="3">
    <source>
        <dbReference type="Proteomes" id="UP000606786"/>
    </source>
</evidence>
<organism evidence="2 3">
    <name type="scientific">Ceratitis capitata</name>
    <name type="common">Mediterranean fruit fly</name>
    <name type="synonym">Tephritis capitata</name>
    <dbReference type="NCBI Taxonomy" id="7213"/>
    <lineage>
        <taxon>Eukaryota</taxon>
        <taxon>Metazoa</taxon>
        <taxon>Ecdysozoa</taxon>
        <taxon>Arthropoda</taxon>
        <taxon>Hexapoda</taxon>
        <taxon>Insecta</taxon>
        <taxon>Pterygota</taxon>
        <taxon>Neoptera</taxon>
        <taxon>Endopterygota</taxon>
        <taxon>Diptera</taxon>
        <taxon>Brachycera</taxon>
        <taxon>Muscomorpha</taxon>
        <taxon>Tephritoidea</taxon>
        <taxon>Tephritidae</taxon>
        <taxon>Ceratitis</taxon>
        <taxon>Ceratitis</taxon>
    </lineage>
</organism>
<reference evidence="2" key="1">
    <citation type="submission" date="2020-11" db="EMBL/GenBank/DDBJ databases">
        <authorList>
            <person name="Whitehead M."/>
        </authorList>
    </citation>
    <scope>NUCLEOTIDE SEQUENCE</scope>
    <source>
        <strain evidence="2">EGII</strain>
    </source>
</reference>
<feature type="region of interest" description="Disordered" evidence="1">
    <location>
        <begin position="48"/>
        <end position="67"/>
    </location>
</feature>
<proteinExistence type="predicted"/>
<evidence type="ECO:0000313" key="2">
    <source>
        <dbReference type="EMBL" id="CAD7001505.1"/>
    </source>
</evidence>
<dbReference type="Proteomes" id="UP000606786">
    <property type="component" value="Unassembled WGS sequence"/>
</dbReference>
<gene>
    <name evidence="2" type="ORF">CCAP1982_LOCUS10002</name>
</gene>
<keyword evidence="3" id="KW-1185">Reference proteome</keyword>
<name>A0A811UU54_CERCA</name>
<sequence length="67" mass="7856">SSAVKLAYLKGKNYVAFVEKEKTCTKKDRGRRKEACYQIRNRFSNKEEERISRPCRKAQVEQASSKQ</sequence>
<dbReference type="AlphaFoldDB" id="A0A811UU54"/>
<dbReference type="EMBL" id="CAJHJT010000023">
    <property type="protein sequence ID" value="CAD7001505.1"/>
    <property type="molecule type" value="Genomic_DNA"/>
</dbReference>
<comment type="caution">
    <text evidence="2">The sequence shown here is derived from an EMBL/GenBank/DDBJ whole genome shotgun (WGS) entry which is preliminary data.</text>
</comment>
<evidence type="ECO:0000256" key="1">
    <source>
        <dbReference type="SAM" id="MobiDB-lite"/>
    </source>
</evidence>
<protein>
    <submittedName>
        <fullName evidence="2">(Mediterranean fruit fly) hypothetical protein</fullName>
    </submittedName>
</protein>
<accession>A0A811UU54</accession>
<feature type="non-terminal residue" evidence="2">
    <location>
        <position position="1"/>
    </location>
</feature>